<evidence type="ECO:0000256" key="1">
    <source>
        <dbReference type="SAM" id="MobiDB-lite"/>
    </source>
</evidence>
<organism evidence="2 3">
    <name type="scientific">Sphingobacterium faecale</name>
    <dbReference type="NCBI Taxonomy" id="2803775"/>
    <lineage>
        <taxon>Bacteria</taxon>
        <taxon>Pseudomonadati</taxon>
        <taxon>Bacteroidota</taxon>
        <taxon>Sphingobacteriia</taxon>
        <taxon>Sphingobacteriales</taxon>
        <taxon>Sphingobacteriaceae</taxon>
        <taxon>Sphingobacterium</taxon>
    </lineage>
</organism>
<dbReference type="Proteomes" id="UP000625283">
    <property type="component" value="Unassembled WGS sequence"/>
</dbReference>
<comment type="caution">
    <text evidence="2">The sequence shown here is derived from an EMBL/GenBank/DDBJ whole genome shotgun (WGS) entry which is preliminary data.</text>
</comment>
<dbReference type="InterPro" id="IPR027417">
    <property type="entry name" value="P-loop_NTPase"/>
</dbReference>
<gene>
    <name evidence="2" type="ORF">JKG61_08705</name>
</gene>
<evidence type="ECO:0000313" key="3">
    <source>
        <dbReference type="Proteomes" id="UP000625283"/>
    </source>
</evidence>
<dbReference type="SUPFAM" id="SSF52540">
    <property type="entry name" value="P-loop containing nucleoside triphosphate hydrolases"/>
    <property type="match status" value="1"/>
</dbReference>
<reference evidence="2 3" key="1">
    <citation type="submission" date="2021-01" db="EMBL/GenBank/DDBJ databases">
        <title>C459-1 draft genome sequence.</title>
        <authorList>
            <person name="Zhang X.-F."/>
        </authorList>
    </citation>
    <scope>NUCLEOTIDE SEQUENCE [LARGE SCALE GENOMIC DNA]</scope>
    <source>
        <strain evidence="3">C459-1</strain>
    </source>
</reference>
<name>A0ABS1R291_9SPHI</name>
<feature type="region of interest" description="Disordered" evidence="1">
    <location>
        <begin position="1"/>
        <end position="20"/>
    </location>
</feature>
<keyword evidence="3" id="KW-1185">Reference proteome</keyword>
<dbReference type="EMBL" id="JAERTY010000004">
    <property type="protein sequence ID" value="MBL1408826.1"/>
    <property type="molecule type" value="Genomic_DNA"/>
</dbReference>
<protein>
    <submittedName>
        <fullName evidence="2">ATPase</fullName>
    </submittedName>
</protein>
<feature type="compositionally biased region" description="Polar residues" evidence="1">
    <location>
        <begin position="1"/>
        <end position="13"/>
    </location>
</feature>
<proteinExistence type="predicted"/>
<accession>A0ABS1R291</accession>
<sequence>MQNLINQLEHSSSIPPPAKTISNRFDYNRVLQFLDQKGKELYGHHFQVQQEDIPTILKLAGYFLQDSELCNDQNIDLRKGIMLTGPIGCGKTTLMTLCRLLCNQEDRFIVKSARDITFEFIQDGYETIHRYSRGKIYASEYRNYCFDDLGTEQNMKHFGNECNVLAEILLSRYDLFIAGKLKTHITTNLSATELEEAYGNRLRSRLREMVNLIGFDMSVQDKRK</sequence>
<dbReference type="Gene3D" id="3.40.50.300">
    <property type="entry name" value="P-loop containing nucleotide triphosphate hydrolases"/>
    <property type="match status" value="1"/>
</dbReference>
<evidence type="ECO:0000313" key="2">
    <source>
        <dbReference type="EMBL" id="MBL1408826.1"/>
    </source>
</evidence>